<dbReference type="Proteomes" id="UP000198620">
    <property type="component" value="Unassembled WGS sequence"/>
</dbReference>
<evidence type="ECO:0000313" key="9">
    <source>
        <dbReference type="Proteomes" id="UP000198620"/>
    </source>
</evidence>
<keyword evidence="6" id="KW-0378">Hydrolase</keyword>
<evidence type="ECO:0000256" key="4">
    <source>
        <dbReference type="ARBA" id="ARBA00022722"/>
    </source>
</evidence>
<keyword evidence="4" id="KW-0540">Nuclease</keyword>
<evidence type="ECO:0000259" key="7">
    <source>
        <dbReference type="Pfam" id="PF05840"/>
    </source>
</evidence>
<dbReference type="RefSeq" id="WP_090828308.1">
    <property type="nucleotide sequence ID" value="NZ_FOBH01000004.1"/>
</dbReference>
<accession>A0A1H7LHV1</accession>
<name>A0A1H7LHV1_9PROT</name>
<dbReference type="Pfam" id="PF05840">
    <property type="entry name" value="Phage_GPA"/>
    <property type="match status" value="1"/>
</dbReference>
<dbReference type="OrthoDB" id="5568266at2"/>
<dbReference type="GO" id="GO:0016787">
    <property type="term" value="F:hydrolase activity"/>
    <property type="evidence" value="ECO:0007669"/>
    <property type="project" value="UniProtKB-KW"/>
</dbReference>
<dbReference type="InterPro" id="IPR008766">
    <property type="entry name" value="Replication_gene_A-like"/>
</dbReference>
<feature type="domain" description="Replication gene A protein-like" evidence="7">
    <location>
        <begin position="233"/>
        <end position="478"/>
    </location>
</feature>
<dbReference type="GO" id="GO:0006260">
    <property type="term" value="P:DNA replication"/>
    <property type="evidence" value="ECO:0007669"/>
    <property type="project" value="UniProtKB-KW"/>
</dbReference>
<protein>
    <submittedName>
        <fullName evidence="8">Bacteriophage replication gene A protein (GPA)</fullName>
    </submittedName>
</protein>
<evidence type="ECO:0000256" key="5">
    <source>
        <dbReference type="ARBA" id="ARBA00022759"/>
    </source>
</evidence>
<comment type="similarity">
    <text evidence="2">Belongs to the phage GPA family.</text>
</comment>
<evidence type="ECO:0000313" key="8">
    <source>
        <dbReference type="EMBL" id="SEK98513.1"/>
    </source>
</evidence>
<proteinExistence type="inferred from homology"/>
<dbReference type="GO" id="GO:0004519">
    <property type="term" value="F:endonuclease activity"/>
    <property type="evidence" value="ECO:0007669"/>
    <property type="project" value="UniProtKB-KW"/>
</dbReference>
<keyword evidence="9" id="KW-1185">Reference proteome</keyword>
<reference evidence="8 9" key="1">
    <citation type="submission" date="2016-10" db="EMBL/GenBank/DDBJ databases">
        <authorList>
            <person name="de Groot N.N."/>
        </authorList>
    </citation>
    <scope>NUCLEOTIDE SEQUENCE [LARGE SCALE GENOMIC DNA]</scope>
    <source>
        <strain evidence="8 9">Nv1</strain>
    </source>
</reference>
<dbReference type="STRING" id="1233.SAMN05216387_10469"/>
<sequence length="646" mass="72769">MSAAPRLVPSPKGTYVWDDGLVLYVEEDKEPFTSNVLSQHPDCLAEPMALEYARLYLAQGEEKAEAYLAAISDQLVSTPLSLLATDEEIEVFARKVADQFFRLQRWFNNPAIAAPFLCQLAESKYGVATPLGKTGKAVSLSVKPLSVAVTEAVRNPLVSVSVSVPVTKGNSIEQFPVSVTDTDRQPVSLMERKTSAFPVTVSVTDRQTPVTVTGKSDSPLPVTVTDTGITATGILARLADEYWWRRALRKVHVRKFEHAAVRLGLVHRRKGKYVSDETLNRRRKRIRRNRAVLEHCIAINELGQEYTLQQLAELSVSNPKIRRAELMTRIAGFDAVAQSLGHEAMFYTVTCPSRMHARLSATGEENPKYDKTTPRQAQAYLAKLWTQIRAKLHRMGIHVYGFRVAEPQHDGTPHWHLLLFMSKENVEKVGSIIRDYALREDGDEPGAAEHRYKEERIDRSKGTAAGYIAKYISKNIDGFGLDSDIDGGNPETAAERVRAWASTWGIRQFQQIGGPPVTIWRELRRMGEMGVTGELKELRQAADKGEWDRYVMLMGGPEAKRKDFPISLAKQWNDEPNRYREPKGEKIIGIAWVSAVFPTRIHQWTIRREYEPNILKRLVELKPLPNGRAAVITLHQIWPSTLESCQ</sequence>
<organism evidence="8 9">
    <name type="scientific">Nitrosovibrio tenuis</name>
    <dbReference type="NCBI Taxonomy" id="1233"/>
    <lineage>
        <taxon>Bacteria</taxon>
        <taxon>Pseudomonadati</taxon>
        <taxon>Pseudomonadota</taxon>
        <taxon>Betaproteobacteria</taxon>
        <taxon>Nitrosomonadales</taxon>
        <taxon>Nitrosomonadaceae</taxon>
        <taxon>Nitrosovibrio</taxon>
    </lineage>
</organism>
<evidence type="ECO:0000256" key="6">
    <source>
        <dbReference type="ARBA" id="ARBA00022801"/>
    </source>
</evidence>
<keyword evidence="5" id="KW-0255">Endonuclease</keyword>
<dbReference type="EMBL" id="FOBH01000004">
    <property type="protein sequence ID" value="SEK98513.1"/>
    <property type="molecule type" value="Genomic_DNA"/>
</dbReference>
<dbReference type="AlphaFoldDB" id="A0A1H7LHV1"/>
<evidence type="ECO:0000256" key="1">
    <source>
        <dbReference type="ARBA" id="ARBA00003293"/>
    </source>
</evidence>
<comment type="function">
    <text evidence="1">Possible endonuclease which induces a single-strand cut and initiates DNA replication.</text>
</comment>
<keyword evidence="3" id="KW-0235">DNA replication</keyword>
<evidence type="ECO:0000256" key="3">
    <source>
        <dbReference type="ARBA" id="ARBA00022705"/>
    </source>
</evidence>
<gene>
    <name evidence="8" type="ORF">SAMN05216387_10469</name>
</gene>
<evidence type="ECO:0000256" key="2">
    <source>
        <dbReference type="ARBA" id="ARBA00009260"/>
    </source>
</evidence>